<feature type="transmembrane region" description="Helical" evidence="1">
    <location>
        <begin position="31"/>
        <end position="51"/>
    </location>
</feature>
<organism evidence="2 3">
    <name type="scientific">Cylindrotheca closterium</name>
    <dbReference type="NCBI Taxonomy" id="2856"/>
    <lineage>
        <taxon>Eukaryota</taxon>
        <taxon>Sar</taxon>
        <taxon>Stramenopiles</taxon>
        <taxon>Ochrophyta</taxon>
        <taxon>Bacillariophyta</taxon>
        <taxon>Bacillariophyceae</taxon>
        <taxon>Bacillariophycidae</taxon>
        <taxon>Bacillariales</taxon>
        <taxon>Bacillariaceae</taxon>
        <taxon>Cylindrotheca</taxon>
    </lineage>
</organism>
<protein>
    <submittedName>
        <fullName evidence="2">Uncharacterized protein</fullName>
    </submittedName>
</protein>
<proteinExistence type="predicted"/>
<feature type="transmembrane region" description="Helical" evidence="1">
    <location>
        <begin position="125"/>
        <end position="145"/>
    </location>
</feature>
<evidence type="ECO:0000313" key="3">
    <source>
        <dbReference type="Proteomes" id="UP001295423"/>
    </source>
</evidence>
<feature type="transmembrane region" description="Helical" evidence="1">
    <location>
        <begin position="208"/>
        <end position="227"/>
    </location>
</feature>
<keyword evidence="1" id="KW-1133">Transmembrane helix</keyword>
<reference evidence="2" key="1">
    <citation type="submission" date="2023-08" db="EMBL/GenBank/DDBJ databases">
        <authorList>
            <person name="Audoor S."/>
            <person name="Bilcke G."/>
        </authorList>
    </citation>
    <scope>NUCLEOTIDE SEQUENCE</scope>
</reference>
<name>A0AAD2FQG5_9STRA</name>
<feature type="transmembrane region" description="Helical" evidence="1">
    <location>
        <begin position="152"/>
        <end position="169"/>
    </location>
</feature>
<keyword evidence="1" id="KW-0472">Membrane</keyword>
<keyword evidence="1" id="KW-0812">Transmembrane</keyword>
<dbReference type="EMBL" id="CAKOGP040001758">
    <property type="protein sequence ID" value="CAJ1949564.1"/>
    <property type="molecule type" value="Genomic_DNA"/>
</dbReference>
<accession>A0AAD2FQG5</accession>
<keyword evidence="3" id="KW-1185">Reference proteome</keyword>
<comment type="caution">
    <text evidence="2">The sequence shown here is derived from an EMBL/GenBank/DDBJ whole genome shotgun (WGS) entry which is preliminary data.</text>
</comment>
<sequence length="406" mass="45660">MRTNEAFIDEKENSTCCTPTWYLCRHCCCRYGWYPLAVAPLVTIGCLLSIYSSAGCDFIRVQVGFTPSNDAWNKSIAQFGIFMYQSFEEDDNLLQGAFVDGCRWYDDSFTNEFMEDDQTWHVTTIMAYISAAAGAIATMTAWLFVLTPIPVYFFWPGFLLPALMTAFLTEGSKFLIFDTKVCRSTAWYPSGSDSLPRVAEECAMGATGAYTIASVSIFFISLILVCLRAPKLRPLESNYGTDFEDDFDGPRQHEQLDAVEENNIYPEAVEENHISVVSSMTHPTVPTIRSIPHHIERQQAFTPNSKSTIDADDSQYYDDSYAGDGVFDDGSSSCPHFHSKQYYDEQSLNGRSIGSGARSITPVVPVVSESRLRTKEKMQRNTEDNSTELIDKFVRELNVRFDVSTS</sequence>
<evidence type="ECO:0000256" key="1">
    <source>
        <dbReference type="SAM" id="Phobius"/>
    </source>
</evidence>
<gene>
    <name evidence="2" type="ORF">CYCCA115_LOCUS12160</name>
</gene>
<evidence type="ECO:0000313" key="2">
    <source>
        <dbReference type="EMBL" id="CAJ1949564.1"/>
    </source>
</evidence>
<dbReference type="AlphaFoldDB" id="A0AAD2FQG5"/>
<dbReference type="Proteomes" id="UP001295423">
    <property type="component" value="Unassembled WGS sequence"/>
</dbReference>